<feature type="non-terminal residue" evidence="9">
    <location>
        <position position="175"/>
    </location>
</feature>
<dbReference type="Proteomes" id="UP000050421">
    <property type="component" value="Unassembled WGS sequence"/>
</dbReference>
<dbReference type="eggNOG" id="COG0414">
    <property type="taxonomic scope" value="Bacteria"/>
</dbReference>
<evidence type="ECO:0000256" key="7">
    <source>
        <dbReference type="ARBA" id="ARBA00048258"/>
    </source>
</evidence>
<name>A0A0N8KGK2_9BACT</name>
<dbReference type="NCBIfam" id="TIGR00125">
    <property type="entry name" value="cyt_tran_rel"/>
    <property type="match status" value="1"/>
</dbReference>
<keyword evidence="6" id="KW-0067">ATP-binding</keyword>
<dbReference type="Pfam" id="PF02569">
    <property type="entry name" value="Pantoate_ligase"/>
    <property type="match status" value="1"/>
</dbReference>
<comment type="caution">
    <text evidence="9">The sequence shown here is derived from an EMBL/GenBank/DDBJ whole genome shotgun (WGS) entry which is preliminary data.</text>
</comment>
<dbReference type="EC" id="6.3.2.1" evidence="8"/>
<evidence type="ECO:0000256" key="1">
    <source>
        <dbReference type="ARBA" id="ARBA00004990"/>
    </source>
</evidence>
<comment type="similarity">
    <text evidence="2">Belongs to the pantothenate synthetase family.</text>
</comment>
<evidence type="ECO:0000256" key="8">
    <source>
        <dbReference type="NCBIfam" id="TIGR00018"/>
    </source>
</evidence>
<dbReference type="InterPro" id="IPR004821">
    <property type="entry name" value="Cyt_trans-like"/>
</dbReference>
<dbReference type="EMBL" id="LJXT01000033">
    <property type="protein sequence ID" value="KPQ17170.1"/>
    <property type="molecule type" value="Genomic_DNA"/>
</dbReference>
<reference evidence="9 10" key="1">
    <citation type="submission" date="2015-09" db="EMBL/GenBank/DDBJ databases">
        <title>Identification and resolution of microdiversity through metagenomic sequencing of parallel consortia.</title>
        <authorList>
            <person name="Nelson W.C."/>
            <person name="Romine M.F."/>
            <person name="Lindemann S.R."/>
        </authorList>
    </citation>
    <scope>NUCLEOTIDE SEQUENCE [LARGE SCALE GENOMIC DNA]</scope>
    <source>
        <strain evidence="9">HL-49</strain>
    </source>
</reference>
<comment type="catalytic activity">
    <reaction evidence="7">
        <text>(R)-pantoate + beta-alanine + ATP = (R)-pantothenate + AMP + diphosphate + H(+)</text>
        <dbReference type="Rhea" id="RHEA:10912"/>
        <dbReference type="ChEBI" id="CHEBI:15378"/>
        <dbReference type="ChEBI" id="CHEBI:15980"/>
        <dbReference type="ChEBI" id="CHEBI:29032"/>
        <dbReference type="ChEBI" id="CHEBI:30616"/>
        <dbReference type="ChEBI" id="CHEBI:33019"/>
        <dbReference type="ChEBI" id="CHEBI:57966"/>
        <dbReference type="ChEBI" id="CHEBI:456215"/>
        <dbReference type="EC" id="6.3.2.1"/>
    </reaction>
</comment>
<dbReference type="PATRIC" id="fig|1305737.6.peg.2015"/>
<keyword evidence="4" id="KW-0566">Pantothenate biosynthesis</keyword>
<dbReference type="Gene3D" id="3.40.50.620">
    <property type="entry name" value="HUPs"/>
    <property type="match status" value="1"/>
</dbReference>
<evidence type="ECO:0000313" key="10">
    <source>
        <dbReference type="Proteomes" id="UP000050421"/>
    </source>
</evidence>
<organism evidence="9 10">
    <name type="scientific">Algoriphagus marincola HL-49</name>
    <dbReference type="NCBI Taxonomy" id="1305737"/>
    <lineage>
        <taxon>Bacteria</taxon>
        <taxon>Pseudomonadati</taxon>
        <taxon>Bacteroidota</taxon>
        <taxon>Cytophagia</taxon>
        <taxon>Cytophagales</taxon>
        <taxon>Cyclobacteriaceae</taxon>
        <taxon>Algoriphagus</taxon>
    </lineage>
</organism>
<dbReference type="GO" id="GO:0004592">
    <property type="term" value="F:pantoate-beta-alanine ligase activity"/>
    <property type="evidence" value="ECO:0007669"/>
    <property type="project" value="UniProtKB-UniRule"/>
</dbReference>
<dbReference type="STRING" id="1305737.GCA_000526355_03064"/>
<evidence type="ECO:0000256" key="2">
    <source>
        <dbReference type="ARBA" id="ARBA00009256"/>
    </source>
</evidence>
<comment type="pathway">
    <text evidence="1">Cofactor biosynthesis; (R)-pantothenate biosynthesis; (R)-pantothenate from (R)-pantoate and beta-alanine: step 1/1.</text>
</comment>
<keyword evidence="3 9" id="KW-0436">Ligase</keyword>
<dbReference type="NCBIfam" id="TIGR00018">
    <property type="entry name" value="panC"/>
    <property type="match status" value="1"/>
</dbReference>
<sequence>MQVFYTEAEWSEIRLQLLQKNIRIGLVPTMGALHQGHLDLVKRSKENCDTTVVSIFVNPTQFNNPEDFAKYPQSLNDDLALLNTEGADYVFTPSVETMYPQKPQMTLDFGPLEQVLEGAFRPGHFNGVGLVVSKLFHLIQPHIAFFGQKDLQQVAIIKRLVLDLSFPIEIQTIPT</sequence>
<gene>
    <name evidence="9" type="primary">panC</name>
    <name evidence="9" type="ORF">HLUCCX10_06745</name>
</gene>
<dbReference type="GO" id="GO:0005524">
    <property type="term" value="F:ATP binding"/>
    <property type="evidence" value="ECO:0007669"/>
    <property type="project" value="UniProtKB-KW"/>
</dbReference>
<dbReference type="GO" id="GO:0005829">
    <property type="term" value="C:cytosol"/>
    <property type="evidence" value="ECO:0007669"/>
    <property type="project" value="TreeGrafter"/>
</dbReference>
<keyword evidence="5" id="KW-0547">Nucleotide-binding</keyword>
<dbReference type="PANTHER" id="PTHR21299:SF1">
    <property type="entry name" value="PANTOATE--BETA-ALANINE LIGASE"/>
    <property type="match status" value="1"/>
</dbReference>
<evidence type="ECO:0000256" key="3">
    <source>
        <dbReference type="ARBA" id="ARBA00022598"/>
    </source>
</evidence>
<dbReference type="SUPFAM" id="SSF52374">
    <property type="entry name" value="Nucleotidylyl transferase"/>
    <property type="match status" value="1"/>
</dbReference>
<evidence type="ECO:0000313" key="9">
    <source>
        <dbReference type="EMBL" id="KPQ17170.1"/>
    </source>
</evidence>
<accession>A0A0N8KGK2</accession>
<dbReference type="InterPro" id="IPR014729">
    <property type="entry name" value="Rossmann-like_a/b/a_fold"/>
</dbReference>
<proteinExistence type="inferred from homology"/>
<evidence type="ECO:0000256" key="6">
    <source>
        <dbReference type="ARBA" id="ARBA00022840"/>
    </source>
</evidence>
<dbReference type="PANTHER" id="PTHR21299">
    <property type="entry name" value="CYTIDYLATE KINASE/PANTOATE-BETA-ALANINE LIGASE"/>
    <property type="match status" value="1"/>
</dbReference>
<evidence type="ECO:0000256" key="5">
    <source>
        <dbReference type="ARBA" id="ARBA00022741"/>
    </source>
</evidence>
<dbReference type="InterPro" id="IPR003721">
    <property type="entry name" value="Pantoate_ligase"/>
</dbReference>
<dbReference type="FunFam" id="3.40.50.620:FF:000013">
    <property type="entry name" value="Pantothenate synthetase"/>
    <property type="match status" value="1"/>
</dbReference>
<protein>
    <recommendedName>
        <fullName evidence="8">Pantoate--beta-alanine ligase</fullName>
        <ecNumber evidence="8">6.3.2.1</ecNumber>
    </recommendedName>
</protein>
<evidence type="ECO:0000256" key="4">
    <source>
        <dbReference type="ARBA" id="ARBA00022655"/>
    </source>
</evidence>
<dbReference type="AlphaFoldDB" id="A0A0N8KGK2"/>
<dbReference type="GO" id="GO:0015940">
    <property type="term" value="P:pantothenate biosynthetic process"/>
    <property type="evidence" value="ECO:0007669"/>
    <property type="project" value="UniProtKB-UniRule"/>
</dbReference>